<dbReference type="EMBL" id="MLQL01000013">
    <property type="protein sequence ID" value="OQE22092.1"/>
    <property type="molecule type" value="Genomic_DNA"/>
</dbReference>
<feature type="compositionally biased region" description="Polar residues" evidence="6">
    <location>
        <begin position="276"/>
        <end position="292"/>
    </location>
</feature>
<evidence type="ECO:0000256" key="2">
    <source>
        <dbReference type="ARBA" id="ARBA00022692"/>
    </source>
</evidence>
<dbReference type="PANTHER" id="PTHR13605:SF4">
    <property type="entry name" value="ER MEMBRANE PROTEIN COMPLEX SUBUNIT 7"/>
    <property type="match status" value="1"/>
</dbReference>
<evidence type="ECO:0000256" key="5">
    <source>
        <dbReference type="ARBA" id="ARBA00023136"/>
    </source>
</evidence>
<keyword evidence="4 7" id="KW-1133">Transmembrane helix</keyword>
<dbReference type="Pfam" id="PF09430">
    <property type="entry name" value="EMC7_beta-sandw"/>
    <property type="match status" value="1"/>
</dbReference>
<keyword evidence="3" id="KW-0732">Signal</keyword>
<comment type="caution">
    <text evidence="9">The sequence shown here is derived from an EMBL/GenBank/DDBJ whole genome shotgun (WGS) entry which is preliminary data.</text>
</comment>
<name>A0A1V6T6Z7_9EURO</name>
<keyword evidence="10" id="KW-1185">Reference proteome</keyword>
<gene>
    <name evidence="9" type="ORF">PENFLA_c013G05409</name>
</gene>
<keyword evidence="2 7" id="KW-0812">Transmembrane</keyword>
<evidence type="ECO:0000256" key="1">
    <source>
        <dbReference type="ARBA" id="ARBA00004167"/>
    </source>
</evidence>
<dbReference type="AlphaFoldDB" id="A0A1V6T6Z7"/>
<dbReference type="Proteomes" id="UP000191342">
    <property type="component" value="Unassembled WGS sequence"/>
</dbReference>
<feature type="region of interest" description="Disordered" evidence="6">
    <location>
        <begin position="269"/>
        <end position="301"/>
    </location>
</feature>
<evidence type="ECO:0000256" key="6">
    <source>
        <dbReference type="SAM" id="MobiDB-lite"/>
    </source>
</evidence>
<reference evidence="10" key="1">
    <citation type="journal article" date="2017" name="Nat. Microbiol.">
        <title>Global analysis of biosynthetic gene clusters reveals vast potential of secondary metabolite production in Penicillium species.</title>
        <authorList>
            <person name="Nielsen J.C."/>
            <person name="Grijseels S."/>
            <person name="Prigent S."/>
            <person name="Ji B."/>
            <person name="Dainat J."/>
            <person name="Nielsen K.F."/>
            <person name="Frisvad J.C."/>
            <person name="Workman M."/>
            <person name="Nielsen J."/>
        </authorList>
    </citation>
    <scope>NUCLEOTIDE SEQUENCE [LARGE SCALE GENOMIC DNA]</scope>
    <source>
        <strain evidence="10">IBT 14082</strain>
    </source>
</reference>
<protein>
    <recommendedName>
        <fullName evidence="8">ER membrane protein complex subunit 7 beta-sandwich domain-containing protein</fullName>
    </recommendedName>
</protein>
<comment type="subcellular location">
    <subcellularLocation>
        <location evidence="1">Membrane</location>
        <topology evidence="1">Single-pass membrane protein</topology>
    </subcellularLocation>
</comment>
<dbReference type="InterPro" id="IPR039163">
    <property type="entry name" value="EMC7"/>
</dbReference>
<evidence type="ECO:0000313" key="9">
    <source>
        <dbReference type="EMBL" id="OQE22092.1"/>
    </source>
</evidence>
<dbReference type="GO" id="GO:0072546">
    <property type="term" value="C:EMC complex"/>
    <property type="evidence" value="ECO:0007669"/>
    <property type="project" value="TreeGrafter"/>
</dbReference>
<accession>A0A1V6T6Z7</accession>
<evidence type="ECO:0000313" key="10">
    <source>
        <dbReference type="Proteomes" id="UP000191342"/>
    </source>
</evidence>
<sequence>MVVSAIQDARTPKSWREETHHVIQTLLADRFMACLPQQHISAMHFSLSSLVLLGISSLVSASSLTITIPASSPLPNPHVLPATSHATLTSLPSGGKDHILSASLTRSATFVFHDLPSSGPDAQPESYLLDIRYAGDYVFAPYRVDVAADGSILGIWETFRGNPWDNRGAEKYIVDVAGKKQIDVVVEAKVLGRKVFYEQRAQFSPLSLVKNPMVLIAVVALGLMFVMPKLMENMDPEMRAEFEQHSRSSPITGATSNAMAGGGFDLASWMAGTGGPNPTANNAAQAGSTGRDTSGPARRRG</sequence>
<dbReference type="OrthoDB" id="27095at2759"/>
<evidence type="ECO:0000259" key="8">
    <source>
        <dbReference type="Pfam" id="PF09430"/>
    </source>
</evidence>
<feature type="transmembrane region" description="Helical" evidence="7">
    <location>
        <begin position="213"/>
        <end position="231"/>
    </location>
</feature>
<proteinExistence type="predicted"/>
<organism evidence="9 10">
    <name type="scientific">Penicillium flavigenum</name>
    <dbReference type="NCBI Taxonomy" id="254877"/>
    <lineage>
        <taxon>Eukaryota</taxon>
        <taxon>Fungi</taxon>
        <taxon>Dikarya</taxon>
        <taxon>Ascomycota</taxon>
        <taxon>Pezizomycotina</taxon>
        <taxon>Eurotiomycetes</taxon>
        <taxon>Eurotiomycetidae</taxon>
        <taxon>Eurotiales</taxon>
        <taxon>Aspergillaceae</taxon>
        <taxon>Penicillium</taxon>
    </lineage>
</organism>
<dbReference type="InterPro" id="IPR019008">
    <property type="entry name" value="Beta_sandwich_EMC7"/>
</dbReference>
<dbReference type="PANTHER" id="PTHR13605">
    <property type="entry name" value="ER MEMBRANE PROTEIN COMPLEX SUBUNIT 7"/>
    <property type="match status" value="1"/>
</dbReference>
<evidence type="ECO:0000256" key="3">
    <source>
        <dbReference type="ARBA" id="ARBA00022729"/>
    </source>
</evidence>
<dbReference type="STRING" id="254877.A0A1V6T6Z7"/>
<keyword evidence="5 7" id="KW-0472">Membrane</keyword>
<evidence type="ECO:0000256" key="4">
    <source>
        <dbReference type="ARBA" id="ARBA00022989"/>
    </source>
</evidence>
<feature type="domain" description="ER membrane protein complex subunit 7 beta-sandwich" evidence="8">
    <location>
        <begin position="76"/>
        <end position="216"/>
    </location>
</feature>
<evidence type="ECO:0000256" key="7">
    <source>
        <dbReference type="SAM" id="Phobius"/>
    </source>
</evidence>